<dbReference type="PANTHER" id="PTHR18901">
    <property type="entry name" value="2-DEOXYGLUCOSE-6-PHOSPHATE PHOSPHATASE 2"/>
    <property type="match status" value="1"/>
</dbReference>
<dbReference type="Gene3D" id="3.40.50.1000">
    <property type="entry name" value="HAD superfamily/HAD-like"/>
    <property type="match status" value="1"/>
</dbReference>
<dbReference type="InterPro" id="IPR006439">
    <property type="entry name" value="HAD-SF_hydro_IA"/>
</dbReference>
<comment type="caution">
    <text evidence="1">The sequence shown here is derived from an EMBL/GenBank/DDBJ whole genome shotgun (WGS) entry which is preliminary data.</text>
</comment>
<dbReference type="InterPro" id="IPR023214">
    <property type="entry name" value="HAD_sf"/>
</dbReference>
<organism evidence="1 2">
    <name type="scientific">Candidatus Caccalectryoclostridium excrementigallinarum</name>
    <dbReference type="NCBI Taxonomy" id="2840710"/>
    <lineage>
        <taxon>Bacteria</taxon>
        <taxon>Bacillati</taxon>
        <taxon>Bacillota</taxon>
        <taxon>Clostridia</taxon>
        <taxon>Christensenellales</taxon>
        <taxon>Christensenellaceae</taxon>
        <taxon>Christensenellaceae incertae sedis</taxon>
        <taxon>Candidatus Caccalectryoclostridium</taxon>
    </lineage>
</organism>
<proteinExistence type="predicted"/>
<dbReference type="SFLD" id="SFLDS00003">
    <property type="entry name" value="Haloacid_Dehalogenase"/>
    <property type="match status" value="1"/>
</dbReference>
<dbReference type="InterPro" id="IPR023198">
    <property type="entry name" value="PGP-like_dom2"/>
</dbReference>
<protein>
    <submittedName>
        <fullName evidence="1">HAD family phosphatase</fullName>
    </submittedName>
</protein>
<dbReference type="AlphaFoldDB" id="A0A9D1MLP8"/>
<dbReference type="Gene3D" id="1.10.150.240">
    <property type="entry name" value="Putative phosphatase, domain 2"/>
    <property type="match status" value="1"/>
</dbReference>
<dbReference type="Pfam" id="PF00702">
    <property type="entry name" value="Hydrolase"/>
    <property type="match status" value="1"/>
</dbReference>
<dbReference type="Proteomes" id="UP000824145">
    <property type="component" value="Unassembled WGS sequence"/>
</dbReference>
<dbReference type="PRINTS" id="PR00413">
    <property type="entry name" value="HADHALOGNASE"/>
</dbReference>
<gene>
    <name evidence="1" type="ORF">IAB07_02085</name>
</gene>
<evidence type="ECO:0000313" key="1">
    <source>
        <dbReference type="EMBL" id="HIU62544.1"/>
    </source>
</evidence>
<dbReference type="NCBIfam" id="TIGR01509">
    <property type="entry name" value="HAD-SF-IA-v3"/>
    <property type="match status" value="1"/>
</dbReference>
<sequence length="223" mass="24734">MAKLIKAVIFDQDGLMFDSERLVAEGWAFAGKKFGYDVNEDFLRGVRGRSVAEIKAAFLARFGSDAPFDEMNAEKRRRTYEYVEKFGIPVKKGLKELLFYLKARGIPAAVATSSSREWTLGNLRQTGIEDLFSLCVFGDMVSRGKPAPDIFLLAAQKLGQEPQNCLVLEDSLQGNEAAINGGFVGVMVPDLTPPSEFLRKNLFAVCENLLDVIELFESGKLHN</sequence>
<name>A0A9D1MLP8_9FIRM</name>
<dbReference type="SFLD" id="SFLDG01129">
    <property type="entry name" value="C1.5:_HAD__Beta-PGM__Phosphata"/>
    <property type="match status" value="1"/>
</dbReference>
<reference evidence="1" key="2">
    <citation type="journal article" date="2021" name="PeerJ">
        <title>Extensive microbial diversity within the chicken gut microbiome revealed by metagenomics and culture.</title>
        <authorList>
            <person name="Gilroy R."/>
            <person name="Ravi A."/>
            <person name="Getino M."/>
            <person name="Pursley I."/>
            <person name="Horton D.L."/>
            <person name="Alikhan N.F."/>
            <person name="Baker D."/>
            <person name="Gharbi K."/>
            <person name="Hall N."/>
            <person name="Watson M."/>
            <person name="Adriaenssens E.M."/>
            <person name="Foster-Nyarko E."/>
            <person name="Jarju S."/>
            <person name="Secka A."/>
            <person name="Antonio M."/>
            <person name="Oren A."/>
            <person name="Chaudhuri R.R."/>
            <person name="La Ragione R."/>
            <person name="Hildebrand F."/>
            <person name="Pallen M.J."/>
        </authorList>
    </citation>
    <scope>NUCLEOTIDE SEQUENCE</scope>
    <source>
        <strain evidence="1">9366</strain>
    </source>
</reference>
<dbReference type="InterPro" id="IPR036412">
    <property type="entry name" value="HAD-like_sf"/>
</dbReference>
<dbReference type="SUPFAM" id="SSF56784">
    <property type="entry name" value="HAD-like"/>
    <property type="match status" value="1"/>
</dbReference>
<reference evidence="1" key="1">
    <citation type="submission" date="2020-10" db="EMBL/GenBank/DDBJ databases">
        <authorList>
            <person name="Gilroy R."/>
        </authorList>
    </citation>
    <scope>NUCLEOTIDE SEQUENCE</scope>
    <source>
        <strain evidence="1">9366</strain>
    </source>
</reference>
<evidence type="ECO:0000313" key="2">
    <source>
        <dbReference type="Proteomes" id="UP000824145"/>
    </source>
</evidence>
<accession>A0A9D1MLP8</accession>
<dbReference type="EMBL" id="DVNJ01000009">
    <property type="protein sequence ID" value="HIU62544.1"/>
    <property type="molecule type" value="Genomic_DNA"/>
</dbReference>
<dbReference type="PANTHER" id="PTHR18901:SF38">
    <property type="entry name" value="PSEUDOURIDINE-5'-PHOSPHATASE"/>
    <property type="match status" value="1"/>
</dbReference>